<sequence>MLLAGLAMLPGGTVSAAAPGHPSLLITAAEVGPLRQGLDQYPLLEKTYQSLKKTADKALASPMAVPVPKDPAGAYTHEQHTRNYYALQAAGLCYLMSKDGKYARFVRDMLLEYSKLIPGLKNHPEAKSSSPGRLFHQALNDCNWVVYAIQGYDAVYETLTPAERKQIEDGAFRPLCNYFTQDLKSWFNLVHNHGVWAATAVGMTGYALHDQKLVDMALRGTQNDGKSGFLAQLNQLFSPDGYYTEGPYYARYALSPFYLFAQTIENNQPELKIFQYRDQILRKALQSALQLTNTDGRFYPLNDALKEKDWTTQELIAAISISFQRYGADNTLLGLVQQQKKLILSTGGLAVAKAAAEAGKNPPAYQRRSVVYRDGATGTEGGLAVLRAGAPDEQTSLIFKYTSHGLSHGHYDKLSLAMYDRGREVLQDYGAVRFLNIEAKEGGRYLPETKSFASQTIAHNTVVVDEASNFGGKEKVAETKSGEAWFADLDNPAAQVVSAKANTAYDGVQLHRTLALFRDSASGKPLVLDLFRVNSATTHQYDLPFYYQGQLISTSFQYDSFSTSRQPLGSKNGYQHLWKEAQSRPVRTPGLATLTWLDGPQFYSVTTATDTATHLVLARIGATDPNFNMRPEPALIIREKAKNQVFASVIEAHGEFNPTAETASGSRSNVERLTVLLDSPEATVVELKLRRGGTYRLAVANQDAGATKTHQVTVAGQPLKWQGPYQFKRL</sequence>
<comment type="subcellular location">
    <subcellularLocation>
        <location evidence="1">Periplasm</location>
    </subcellularLocation>
</comment>
<gene>
    <name evidence="7" type="ORF">Q5H93_07240</name>
</gene>
<dbReference type="Pfam" id="PF05426">
    <property type="entry name" value="Alginate_lyase"/>
    <property type="match status" value="1"/>
</dbReference>
<dbReference type="Pfam" id="PF07940">
    <property type="entry name" value="Hepar_II_III_C"/>
    <property type="match status" value="1"/>
</dbReference>
<dbReference type="PANTHER" id="PTHR39210:SF1">
    <property type="entry name" value="HEPARIN-SULFATE LYASE"/>
    <property type="match status" value="1"/>
</dbReference>
<name>A0ABT9B8F4_9BACT</name>
<dbReference type="PANTHER" id="PTHR39210">
    <property type="entry name" value="HEPARIN-SULFATE LYASE"/>
    <property type="match status" value="1"/>
</dbReference>
<keyword evidence="3" id="KW-0574">Periplasm</keyword>
<feature type="domain" description="Heparinase II/III-like C-terminal" evidence="6">
    <location>
        <begin position="374"/>
        <end position="553"/>
    </location>
</feature>
<evidence type="ECO:0000313" key="7">
    <source>
        <dbReference type="EMBL" id="MDO7874520.1"/>
    </source>
</evidence>
<dbReference type="Gene3D" id="2.70.98.70">
    <property type="match status" value="1"/>
</dbReference>
<keyword evidence="8" id="KW-1185">Reference proteome</keyword>
<dbReference type="RefSeq" id="WP_305005836.1">
    <property type="nucleotide sequence ID" value="NZ_JAUQSY010000004.1"/>
</dbReference>
<evidence type="ECO:0000256" key="3">
    <source>
        <dbReference type="ARBA" id="ARBA00022764"/>
    </source>
</evidence>
<organism evidence="7 8">
    <name type="scientific">Hymenobacter aranciens</name>
    <dbReference type="NCBI Taxonomy" id="3063996"/>
    <lineage>
        <taxon>Bacteria</taxon>
        <taxon>Pseudomonadati</taxon>
        <taxon>Bacteroidota</taxon>
        <taxon>Cytophagia</taxon>
        <taxon>Cytophagales</taxon>
        <taxon>Hymenobacteraceae</taxon>
        <taxon>Hymenobacter</taxon>
    </lineage>
</organism>
<dbReference type="EMBL" id="JAUQSY010000004">
    <property type="protein sequence ID" value="MDO7874520.1"/>
    <property type="molecule type" value="Genomic_DNA"/>
</dbReference>
<keyword evidence="2" id="KW-0732">Signal</keyword>
<protein>
    <submittedName>
        <fullName evidence="7">Heparinase II/III family protein</fullName>
    </submittedName>
</protein>
<evidence type="ECO:0000256" key="1">
    <source>
        <dbReference type="ARBA" id="ARBA00004418"/>
    </source>
</evidence>
<dbReference type="Gene3D" id="1.50.10.100">
    <property type="entry name" value="Chondroitin AC/alginate lyase"/>
    <property type="match status" value="1"/>
</dbReference>
<comment type="caution">
    <text evidence="7">The sequence shown here is derived from an EMBL/GenBank/DDBJ whole genome shotgun (WGS) entry which is preliminary data.</text>
</comment>
<dbReference type="InterPro" id="IPR008397">
    <property type="entry name" value="Alginate_lyase_dom"/>
</dbReference>
<dbReference type="InterPro" id="IPR008929">
    <property type="entry name" value="Chondroitin_lyas"/>
</dbReference>
<reference evidence="7" key="1">
    <citation type="submission" date="2023-07" db="EMBL/GenBank/DDBJ databases">
        <authorList>
            <person name="Kim M.K."/>
        </authorList>
    </citation>
    <scope>NUCLEOTIDE SEQUENCE</scope>
    <source>
        <strain evidence="7">ASUV-10-1</strain>
    </source>
</reference>
<evidence type="ECO:0000256" key="4">
    <source>
        <dbReference type="ARBA" id="ARBA00023239"/>
    </source>
</evidence>
<dbReference type="SUPFAM" id="SSF48230">
    <property type="entry name" value="Chondroitin AC/alginate lyase"/>
    <property type="match status" value="1"/>
</dbReference>
<evidence type="ECO:0000259" key="6">
    <source>
        <dbReference type="Pfam" id="PF07940"/>
    </source>
</evidence>
<dbReference type="InterPro" id="IPR012480">
    <property type="entry name" value="Hepar_II_III_C"/>
</dbReference>
<proteinExistence type="predicted"/>
<evidence type="ECO:0000313" key="8">
    <source>
        <dbReference type="Proteomes" id="UP001176429"/>
    </source>
</evidence>
<evidence type="ECO:0000256" key="2">
    <source>
        <dbReference type="ARBA" id="ARBA00022729"/>
    </source>
</evidence>
<evidence type="ECO:0000259" key="5">
    <source>
        <dbReference type="Pfam" id="PF05426"/>
    </source>
</evidence>
<keyword evidence="4" id="KW-0456">Lyase</keyword>
<accession>A0ABT9B8F4</accession>
<feature type="domain" description="Alginate lyase" evidence="5">
    <location>
        <begin position="86"/>
        <end position="291"/>
    </location>
</feature>
<dbReference type="Proteomes" id="UP001176429">
    <property type="component" value="Unassembled WGS sequence"/>
</dbReference>